<name>A0A5J4PI52_9ZZZZ</name>
<gene>
    <name evidence="1" type="ORF">EZS27_040043</name>
</gene>
<sequence length="31" mass="3604">RILPKAGSDYKVFQVDKGAIYEMKEEDNETE</sequence>
<dbReference type="EMBL" id="SNRY01008585">
    <property type="protein sequence ID" value="KAA6308274.1"/>
    <property type="molecule type" value="Genomic_DNA"/>
</dbReference>
<dbReference type="AlphaFoldDB" id="A0A5J4PI52"/>
<reference evidence="1" key="1">
    <citation type="submission" date="2019-03" db="EMBL/GenBank/DDBJ databases">
        <title>Single cell metagenomics reveals metabolic interactions within the superorganism composed of flagellate Streblomastix strix and complex community of Bacteroidetes bacteria on its surface.</title>
        <authorList>
            <person name="Treitli S.C."/>
            <person name="Kolisko M."/>
            <person name="Husnik F."/>
            <person name="Keeling P."/>
            <person name="Hampl V."/>
        </authorList>
    </citation>
    <scope>NUCLEOTIDE SEQUENCE</scope>
    <source>
        <strain evidence="1">STM</strain>
    </source>
</reference>
<proteinExistence type="predicted"/>
<organism evidence="1">
    <name type="scientific">termite gut metagenome</name>
    <dbReference type="NCBI Taxonomy" id="433724"/>
    <lineage>
        <taxon>unclassified sequences</taxon>
        <taxon>metagenomes</taxon>
        <taxon>organismal metagenomes</taxon>
    </lineage>
</organism>
<accession>A0A5J4PI52</accession>
<feature type="non-terminal residue" evidence="1">
    <location>
        <position position="1"/>
    </location>
</feature>
<comment type="caution">
    <text evidence="1">The sequence shown here is derived from an EMBL/GenBank/DDBJ whole genome shotgun (WGS) entry which is preliminary data.</text>
</comment>
<evidence type="ECO:0000313" key="1">
    <source>
        <dbReference type="EMBL" id="KAA6308274.1"/>
    </source>
</evidence>
<protein>
    <submittedName>
        <fullName evidence="1">DNA replication and repair protein RecF</fullName>
    </submittedName>
</protein>